<organism evidence="5 6">
    <name type="scientific">Ancylobacter pratisalsi</name>
    <dbReference type="NCBI Taxonomy" id="1745854"/>
    <lineage>
        <taxon>Bacteria</taxon>
        <taxon>Pseudomonadati</taxon>
        <taxon>Pseudomonadota</taxon>
        <taxon>Alphaproteobacteria</taxon>
        <taxon>Hyphomicrobiales</taxon>
        <taxon>Xanthobacteraceae</taxon>
        <taxon>Ancylobacter</taxon>
    </lineage>
</organism>
<dbReference type="CDD" id="cd06330">
    <property type="entry name" value="PBP1_As_SBP-like"/>
    <property type="match status" value="1"/>
</dbReference>
<dbReference type="PANTHER" id="PTHR30483">
    <property type="entry name" value="LEUCINE-SPECIFIC-BINDING PROTEIN"/>
    <property type="match status" value="1"/>
</dbReference>
<dbReference type="KEGG" id="apra:G3A50_03990"/>
<dbReference type="GO" id="GO:0006865">
    <property type="term" value="P:amino acid transport"/>
    <property type="evidence" value="ECO:0007669"/>
    <property type="project" value="UniProtKB-KW"/>
</dbReference>
<dbReference type="InterPro" id="IPR028081">
    <property type="entry name" value="Leu-bd"/>
</dbReference>
<comment type="similarity">
    <text evidence="1">Belongs to the leucine-binding protein family.</text>
</comment>
<dbReference type="InterPro" id="IPR028082">
    <property type="entry name" value="Peripla_BP_I"/>
</dbReference>
<evidence type="ECO:0000256" key="3">
    <source>
        <dbReference type="ARBA" id="ARBA00022970"/>
    </source>
</evidence>
<keyword evidence="3" id="KW-0813">Transport</keyword>
<dbReference type="PANTHER" id="PTHR30483:SF37">
    <property type="entry name" value="ABC TRANSPORTER SUBSTRATE-BINDING PROTEIN"/>
    <property type="match status" value="1"/>
</dbReference>
<sequence length="424" mass="46400">MNISRRTLMRGIGAAGLAASAPGIFSPAIAQSTPVRVGILAPRSGAMGTIGECGIRAVQWAAERMNKDGGIGGRPIELVIEEETSPKDTIERFRRLVLQEKVDVVQGLISTGVSMGVAPVAEEEGALLIMWDGTTQDGVKEAMPNARYVFRSTDNECEAVMSSLLAVKYFPGKITRIAGINPDYSYGRNNWEAFRQILKRAGVEAEMVAEQWPKVGTMDLTSHVAALKAAKPDFIFSSMLFADLPVFMKQGSAAGLFEGVNLALPAAGWQINQLKKSFMPENIVFGHNTLYFALPTASPLQKAFVDDYMGRFKEAPNWEADRAYFALAAYKAGVEAAQKATGRWPKLDEVIDAIPKQEIQSLGGPARFRVDKIAEQTFYQGLSTNDNSFDFPTLKTVDSFTADQLQKPPGMDFWEWLKTSKLPV</sequence>
<dbReference type="SUPFAM" id="SSF53822">
    <property type="entry name" value="Periplasmic binding protein-like I"/>
    <property type="match status" value="1"/>
</dbReference>
<dbReference type="InterPro" id="IPR051010">
    <property type="entry name" value="BCAA_transport"/>
</dbReference>
<evidence type="ECO:0000256" key="2">
    <source>
        <dbReference type="ARBA" id="ARBA00022729"/>
    </source>
</evidence>
<name>A0A6P1YSF3_9HYPH</name>
<evidence type="ECO:0000313" key="6">
    <source>
        <dbReference type="Proteomes" id="UP000464751"/>
    </source>
</evidence>
<evidence type="ECO:0000259" key="4">
    <source>
        <dbReference type="Pfam" id="PF13458"/>
    </source>
</evidence>
<dbReference type="AlphaFoldDB" id="A0A6P1YSF3"/>
<evidence type="ECO:0000313" key="5">
    <source>
        <dbReference type="EMBL" id="QIB36072.1"/>
    </source>
</evidence>
<dbReference type="EMBL" id="CP048630">
    <property type="protein sequence ID" value="QIB36072.1"/>
    <property type="molecule type" value="Genomic_DNA"/>
</dbReference>
<reference evidence="5 6" key="1">
    <citation type="submission" date="2020-02" db="EMBL/GenBank/DDBJ databases">
        <authorList>
            <person name="Li G."/>
        </authorList>
    </citation>
    <scope>NUCLEOTIDE SEQUENCE [LARGE SCALE GENOMIC DNA]</scope>
    <source>
        <strain evidence="5 6">DSM 102029</strain>
    </source>
</reference>
<keyword evidence="2" id="KW-0732">Signal</keyword>
<proteinExistence type="inferred from homology"/>
<dbReference type="PROSITE" id="PS51318">
    <property type="entry name" value="TAT"/>
    <property type="match status" value="1"/>
</dbReference>
<evidence type="ECO:0000256" key="1">
    <source>
        <dbReference type="ARBA" id="ARBA00010062"/>
    </source>
</evidence>
<keyword evidence="6" id="KW-1185">Reference proteome</keyword>
<feature type="domain" description="Leucine-binding protein" evidence="4">
    <location>
        <begin position="34"/>
        <end position="379"/>
    </location>
</feature>
<dbReference type="InterPro" id="IPR006311">
    <property type="entry name" value="TAT_signal"/>
</dbReference>
<dbReference type="Gene3D" id="3.40.50.2300">
    <property type="match status" value="2"/>
</dbReference>
<dbReference type="Proteomes" id="UP000464751">
    <property type="component" value="Chromosome"/>
</dbReference>
<dbReference type="Pfam" id="PF13458">
    <property type="entry name" value="Peripla_BP_6"/>
    <property type="match status" value="1"/>
</dbReference>
<accession>A0A6P1YSF3</accession>
<gene>
    <name evidence="5" type="ORF">G3A50_03990</name>
</gene>
<keyword evidence="3" id="KW-0029">Amino-acid transport</keyword>
<protein>
    <submittedName>
        <fullName evidence="5">ABC transporter substrate-binding protein</fullName>
    </submittedName>
</protein>